<evidence type="ECO:0000313" key="5">
    <source>
        <dbReference type="EMBL" id="MBW3467948.1"/>
    </source>
</evidence>
<organism evidence="5 6">
    <name type="scientific">Arthrospiribacter ruber</name>
    <dbReference type="NCBI Taxonomy" id="2487934"/>
    <lineage>
        <taxon>Bacteria</taxon>
        <taxon>Pseudomonadati</taxon>
        <taxon>Bacteroidota</taxon>
        <taxon>Cytophagia</taxon>
        <taxon>Cytophagales</taxon>
        <taxon>Cyclobacteriaceae</taxon>
        <taxon>Arthrospiribacter</taxon>
    </lineage>
</organism>
<dbReference type="GO" id="GO:0008236">
    <property type="term" value="F:serine-type peptidase activity"/>
    <property type="evidence" value="ECO:0007669"/>
    <property type="project" value="InterPro"/>
</dbReference>
<dbReference type="Pfam" id="PF00930">
    <property type="entry name" value="DPPIV_N"/>
    <property type="match status" value="1"/>
</dbReference>
<proteinExistence type="predicted"/>
<evidence type="ECO:0000313" key="6">
    <source>
        <dbReference type="Proteomes" id="UP000727490"/>
    </source>
</evidence>
<sequence>MKKVIILFTLILSAHLSMAQEASPKGNYELASRFSPEKLKKMIFSTSVSPHWLKNSDRFWYEYETSDGKNWYLVNPANRTKTALFDKDVLAAQLTLAVKDPFDGQHLDLKDLKFLENENALEFTVKSTEEVLKKDWEEIKAKNRNAKDSLEKKTFTFRYSLSDRSLREIEDPEEKKKRLAWANISPDSSKVVFAKNENLYWMDKENFLKAVKDEKDSTIVEHPLTEDGEKDYSYGSSGRGDDNVEEEKKKDDRKRAMVYWSANSNEFVLTRTDARHVKDLWVLHNTRNPRPTLETYKYAMPGEKEQPQTDLLHFSFEKGKMNKLDISTFKDQTIGVWAADLKASQQDDEFKPVKWLGDENFFYFSITSRDLKRIDICRWNISENKKEVLVEERSNTYIDVQKPHLISNGNEFIHWSERDGWGHFYLYDVGGKMIRQLTSGPFHTESIERVDERNRTLYFSANGREKNEDPYYLHLYKVSLNGGAITLLNQGNYDHSVSINDNATFFVNNYSRVNTSPVSTLHDNQGRKIMDLEEADLSSLFAAGYKFPEPYRIKADDGITDLYGVMYKPFDFDSTKKYPIIEYVYPGPQTEAVNKSFGRSMDRIDRLAQLGFVVVTVGNRGGHPARSKWYHNYGYGNLRDYGLADKKAAVEQLADRHPFIDRSKVGIHGHSGGGFMSTAAMLVYPDFFKVAVSSAGNHENNIYNRWWSEKHHGVKEVVTPKGDTTFVYQIEKNPDLAKNLKGHLLLVTGDVDNNVHPAHTIRMADALIKANKRFDFIILPGQRHGFGDMTEYFFWRMADYYVKHLLGDNSPPPVDMLEIQREKPLK</sequence>
<comment type="caution">
    <text evidence="5">The sequence shown here is derived from an EMBL/GenBank/DDBJ whole genome shotgun (WGS) entry which is preliminary data.</text>
</comment>
<dbReference type="GO" id="GO:0008239">
    <property type="term" value="F:dipeptidyl-peptidase activity"/>
    <property type="evidence" value="ECO:0007669"/>
    <property type="project" value="TreeGrafter"/>
</dbReference>
<evidence type="ECO:0000259" key="4">
    <source>
        <dbReference type="Pfam" id="PF00930"/>
    </source>
</evidence>
<dbReference type="InterPro" id="IPR001375">
    <property type="entry name" value="Peptidase_S9_cat"/>
</dbReference>
<dbReference type="Proteomes" id="UP000727490">
    <property type="component" value="Unassembled WGS sequence"/>
</dbReference>
<feature type="region of interest" description="Disordered" evidence="1">
    <location>
        <begin position="219"/>
        <end position="249"/>
    </location>
</feature>
<dbReference type="PANTHER" id="PTHR11731">
    <property type="entry name" value="PROTEASE FAMILY S9B,C DIPEPTIDYL-PEPTIDASE IV-RELATED"/>
    <property type="match status" value="1"/>
</dbReference>
<keyword evidence="6" id="KW-1185">Reference proteome</keyword>
<feature type="compositionally biased region" description="Basic and acidic residues" evidence="1">
    <location>
        <begin position="239"/>
        <end position="249"/>
    </location>
</feature>
<keyword evidence="2" id="KW-0732">Signal</keyword>
<gene>
    <name evidence="5" type="ORF">EGN73_08985</name>
</gene>
<dbReference type="RefSeq" id="WP_219288522.1">
    <property type="nucleotide sequence ID" value="NZ_RPHB01000004.1"/>
</dbReference>
<name>A0A951IYN1_9BACT</name>
<feature type="domain" description="Peptidase S9 prolyl oligopeptidase catalytic" evidence="3">
    <location>
        <begin position="605"/>
        <end position="805"/>
    </location>
</feature>
<feature type="chain" id="PRO_5037439842" evidence="2">
    <location>
        <begin position="20"/>
        <end position="826"/>
    </location>
</feature>
<feature type="compositionally biased region" description="Basic and acidic residues" evidence="1">
    <location>
        <begin position="219"/>
        <end position="232"/>
    </location>
</feature>
<protein>
    <submittedName>
        <fullName evidence="5">S9 family peptidase</fullName>
    </submittedName>
</protein>
<feature type="domain" description="Dipeptidylpeptidase IV N-terminal" evidence="4">
    <location>
        <begin position="153"/>
        <end position="516"/>
    </location>
</feature>
<dbReference type="Pfam" id="PF00326">
    <property type="entry name" value="Peptidase_S9"/>
    <property type="match status" value="1"/>
</dbReference>
<feature type="signal peptide" evidence="2">
    <location>
        <begin position="1"/>
        <end position="19"/>
    </location>
</feature>
<accession>A0A951IYN1</accession>
<dbReference type="InterPro" id="IPR002469">
    <property type="entry name" value="Peptidase_S9B_N"/>
</dbReference>
<dbReference type="PANTHER" id="PTHR11731:SF193">
    <property type="entry name" value="DIPEPTIDYL PEPTIDASE 9"/>
    <property type="match status" value="1"/>
</dbReference>
<dbReference type="InterPro" id="IPR050278">
    <property type="entry name" value="Serine_Prot_S9B/DPPIV"/>
</dbReference>
<dbReference type="EMBL" id="RPHB01000004">
    <property type="protein sequence ID" value="MBW3467948.1"/>
    <property type="molecule type" value="Genomic_DNA"/>
</dbReference>
<reference evidence="5 6" key="1">
    <citation type="journal article" date="2020" name="Syst. Appl. Microbiol.">
        <title>Arthrospiribacter ruber gen. nov., sp. nov., a novel bacterium isolated from Arthrospira cultures.</title>
        <authorList>
            <person name="Waleron M."/>
            <person name="Misztak A."/>
            <person name="Waleron M.M."/>
            <person name="Furmaniak M."/>
            <person name="Mrozik A."/>
            <person name="Waleron K."/>
        </authorList>
    </citation>
    <scope>NUCLEOTIDE SEQUENCE [LARGE SCALE GENOMIC DNA]</scope>
    <source>
        <strain evidence="5 6">DPMB0001</strain>
    </source>
</reference>
<evidence type="ECO:0000259" key="3">
    <source>
        <dbReference type="Pfam" id="PF00326"/>
    </source>
</evidence>
<evidence type="ECO:0000256" key="2">
    <source>
        <dbReference type="SAM" id="SignalP"/>
    </source>
</evidence>
<dbReference type="GO" id="GO:0006508">
    <property type="term" value="P:proteolysis"/>
    <property type="evidence" value="ECO:0007669"/>
    <property type="project" value="InterPro"/>
</dbReference>
<dbReference type="AlphaFoldDB" id="A0A951IYN1"/>
<evidence type="ECO:0000256" key="1">
    <source>
        <dbReference type="SAM" id="MobiDB-lite"/>
    </source>
</evidence>